<feature type="domain" description="UvrD-like helicase ATP-binding" evidence="11">
    <location>
        <begin position="198"/>
        <end position="513"/>
    </location>
</feature>
<dbReference type="PANTHER" id="PTHR11070:SF63">
    <property type="entry name" value="DNA HELICASE IV"/>
    <property type="match status" value="1"/>
</dbReference>
<organism evidence="12 13">
    <name type="scientific">Vibrio viridaestus</name>
    <dbReference type="NCBI Taxonomy" id="2487322"/>
    <lineage>
        <taxon>Bacteria</taxon>
        <taxon>Pseudomonadati</taxon>
        <taxon>Pseudomonadota</taxon>
        <taxon>Gammaproteobacteria</taxon>
        <taxon>Vibrionales</taxon>
        <taxon>Vibrionaceae</taxon>
        <taxon>Vibrio</taxon>
    </lineage>
</organism>
<dbReference type="InterPro" id="IPR022161">
    <property type="entry name" value="Helicase_IV_N"/>
</dbReference>
<evidence type="ECO:0000256" key="4">
    <source>
        <dbReference type="ARBA" id="ARBA00022806"/>
    </source>
</evidence>
<sequence length="689" mass="80014">MLLKASKSAQYFIHDEYHQVELVEKTIVVSSELAEEHIPFLLWDGSVRVRRGICWGELEFYSHTEGDQRISWLVRGLPWQQCEDFARLAVEQYRQWHQEQCEALANYMPKWQSDLSDLLELNSYLSHSRLEEWHAGVSAGLDDLSLSIKHIQQRLPELSQEIAIWYTNSEQLLENRNTSWLYKERERWRDLFSQIESSPLNESQQRAVLLNDDNNLILAGAGSGKTSVLTARVAYLIESGLAKPEEILLLAFGKEAAMEMSERLRSRVGPAAKHVTVSTFHQLGLSIIKSSNEESVDISPLATNDEAKAAWVMDWLKKHWMTPTNYKRWQKHLTQWPIAYITGDDELGSHVEDEKLISWLVKQLDVLAMINMSKKDIQESIVNDNDFTRLNSELSLCWPCYLAWSQMLKQENHLDFNLMISEATKLVKRGKYDSLWTHIMVDEYQDISPERLELVEALCAKTSKQNGAILFAVGDDWQSIYEFAGSDVNLTTDFKIRFPNSVISYLDTTYRFNNKIGDVANQFIQKNPEQLVKELHSFTTVKKPRAYLLNQIKLEKTLDDLNRGSKSHKSVLLLGRNHYHKPELFEDWQERYRNLSLKFMTCHAAKGKEADYVFILNVDDGQFPAKVKNRHLNNVLTSKHESYPNAEERRLFYVAMTRAKEKLWIAFNNKGSSFVEELRSGHYPIRQIK</sequence>
<protein>
    <recommendedName>
        <fullName evidence="8">DNA 3'-5' helicase</fullName>
        <ecNumber evidence="8">5.6.2.4</ecNumber>
    </recommendedName>
</protein>
<keyword evidence="13" id="KW-1185">Reference proteome</keyword>
<comment type="catalytic activity">
    <reaction evidence="7">
        <text>Couples ATP hydrolysis with the unwinding of duplex DNA by translocating in the 3'-5' direction.</text>
        <dbReference type="EC" id="5.6.2.4"/>
    </reaction>
</comment>
<dbReference type="Gene3D" id="1.10.10.160">
    <property type="match status" value="1"/>
</dbReference>
<dbReference type="PANTHER" id="PTHR11070">
    <property type="entry name" value="UVRD / RECB / PCRA DNA HELICASE FAMILY MEMBER"/>
    <property type="match status" value="1"/>
</dbReference>
<reference evidence="12 13" key="1">
    <citation type="submission" date="2018-11" db="EMBL/GenBank/DDBJ databases">
        <title>Vibrio LJC006 sp. nov., isolated from seawater during the bloom of the enteromorpha.</title>
        <authorList>
            <person name="Liang J."/>
        </authorList>
    </citation>
    <scope>NUCLEOTIDE SEQUENCE [LARGE SCALE GENOMIC DNA]</scope>
    <source>
        <strain evidence="12 13">LJC006</strain>
    </source>
</reference>
<dbReference type="EMBL" id="RJVQ01000001">
    <property type="protein sequence ID" value="RQW65177.1"/>
    <property type="molecule type" value="Genomic_DNA"/>
</dbReference>
<evidence type="ECO:0000259" key="11">
    <source>
        <dbReference type="PROSITE" id="PS51198"/>
    </source>
</evidence>
<accession>A0A3N9TLL5</accession>
<evidence type="ECO:0000256" key="2">
    <source>
        <dbReference type="ARBA" id="ARBA00022741"/>
    </source>
</evidence>
<dbReference type="InterPro" id="IPR013986">
    <property type="entry name" value="DExx_box_DNA_helicase_dom_sf"/>
</dbReference>
<dbReference type="GO" id="GO:0005524">
    <property type="term" value="F:ATP binding"/>
    <property type="evidence" value="ECO:0007669"/>
    <property type="project" value="UniProtKB-UniRule"/>
</dbReference>
<name>A0A3N9TLL5_9VIBR</name>
<evidence type="ECO:0000313" key="13">
    <source>
        <dbReference type="Proteomes" id="UP000281112"/>
    </source>
</evidence>
<keyword evidence="3 10" id="KW-0378">Hydrolase</keyword>
<gene>
    <name evidence="12" type="ORF">EES38_01645</name>
</gene>
<evidence type="ECO:0000256" key="7">
    <source>
        <dbReference type="ARBA" id="ARBA00034617"/>
    </source>
</evidence>
<evidence type="ECO:0000256" key="1">
    <source>
        <dbReference type="ARBA" id="ARBA00009922"/>
    </source>
</evidence>
<proteinExistence type="inferred from homology"/>
<dbReference type="OrthoDB" id="5298826at2"/>
<dbReference type="InterPro" id="IPR027417">
    <property type="entry name" value="P-loop_NTPase"/>
</dbReference>
<keyword evidence="5 10" id="KW-0067">ATP-binding</keyword>
<comment type="catalytic activity">
    <reaction evidence="9">
        <text>ATP + H2O = ADP + phosphate + H(+)</text>
        <dbReference type="Rhea" id="RHEA:13065"/>
        <dbReference type="ChEBI" id="CHEBI:15377"/>
        <dbReference type="ChEBI" id="CHEBI:15378"/>
        <dbReference type="ChEBI" id="CHEBI:30616"/>
        <dbReference type="ChEBI" id="CHEBI:43474"/>
        <dbReference type="ChEBI" id="CHEBI:456216"/>
        <dbReference type="EC" id="5.6.2.4"/>
    </reaction>
</comment>
<dbReference type="RefSeq" id="WP_124935829.1">
    <property type="nucleotide sequence ID" value="NZ_RJVQ01000001.1"/>
</dbReference>
<dbReference type="GO" id="GO:0043138">
    <property type="term" value="F:3'-5' DNA helicase activity"/>
    <property type="evidence" value="ECO:0007669"/>
    <property type="project" value="UniProtKB-EC"/>
</dbReference>
<evidence type="ECO:0000313" key="12">
    <source>
        <dbReference type="EMBL" id="RQW65177.1"/>
    </source>
</evidence>
<dbReference type="GO" id="GO:0016887">
    <property type="term" value="F:ATP hydrolysis activity"/>
    <property type="evidence" value="ECO:0007669"/>
    <property type="project" value="RHEA"/>
</dbReference>
<evidence type="ECO:0000256" key="8">
    <source>
        <dbReference type="ARBA" id="ARBA00034808"/>
    </source>
</evidence>
<dbReference type="CDD" id="cd18807">
    <property type="entry name" value="SF1_C_UvrD"/>
    <property type="match status" value="1"/>
</dbReference>
<dbReference type="InterPro" id="IPR014016">
    <property type="entry name" value="UvrD-like_ATP-bd"/>
</dbReference>
<dbReference type="Gene3D" id="3.40.50.300">
    <property type="entry name" value="P-loop containing nucleotide triphosphate hydrolases"/>
    <property type="match status" value="2"/>
</dbReference>
<feature type="binding site" evidence="10">
    <location>
        <begin position="219"/>
        <end position="226"/>
    </location>
    <ligand>
        <name>ATP</name>
        <dbReference type="ChEBI" id="CHEBI:30616"/>
    </ligand>
</feature>
<dbReference type="PROSITE" id="PS51198">
    <property type="entry name" value="UVRD_HELICASE_ATP_BIND"/>
    <property type="match status" value="1"/>
</dbReference>
<keyword evidence="4 10" id="KW-0347">Helicase</keyword>
<evidence type="ECO:0000256" key="6">
    <source>
        <dbReference type="ARBA" id="ARBA00023235"/>
    </source>
</evidence>
<dbReference type="InterPro" id="IPR014017">
    <property type="entry name" value="DNA_helicase_UvrD-like_C"/>
</dbReference>
<comment type="similarity">
    <text evidence="1">Belongs to the helicase family. UvrD subfamily.</text>
</comment>
<dbReference type="Pfam" id="PF12462">
    <property type="entry name" value="Helicase_IV_N"/>
    <property type="match status" value="1"/>
</dbReference>
<keyword evidence="6" id="KW-0413">Isomerase</keyword>
<dbReference type="Pfam" id="PF00580">
    <property type="entry name" value="UvrD-helicase"/>
    <property type="match status" value="1"/>
</dbReference>
<dbReference type="EC" id="5.6.2.4" evidence="8"/>
<dbReference type="GO" id="GO:0005829">
    <property type="term" value="C:cytosol"/>
    <property type="evidence" value="ECO:0007669"/>
    <property type="project" value="TreeGrafter"/>
</dbReference>
<dbReference type="Proteomes" id="UP000281112">
    <property type="component" value="Unassembled WGS sequence"/>
</dbReference>
<dbReference type="AlphaFoldDB" id="A0A3N9TLL5"/>
<dbReference type="InterPro" id="IPR000212">
    <property type="entry name" value="DNA_helicase_UvrD/REP"/>
</dbReference>
<dbReference type="Pfam" id="PF13361">
    <property type="entry name" value="UvrD_C"/>
    <property type="match status" value="1"/>
</dbReference>
<evidence type="ECO:0000256" key="10">
    <source>
        <dbReference type="PROSITE-ProRule" id="PRU00560"/>
    </source>
</evidence>
<dbReference type="GO" id="GO:0003677">
    <property type="term" value="F:DNA binding"/>
    <property type="evidence" value="ECO:0007669"/>
    <property type="project" value="InterPro"/>
</dbReference>
<comment type="caution">
    <text evidence="12">The sequence shown here is derived from an EMBL/GenBank/DDBJ whole genome shotgun (WGS) entry which is preliminary data.</text>
</comment>
<dbReference type="CDD" id="cd17932">
    <property type="entry name" value="DEXQc_UvrD"/>
    <property type="match status" value="1"/>
</dbReference>
<dbReference type="SUPFAM" id="SSF52540">
    <property type="entry name" value="P-loop containing nucleoside triphosphate hydrolases"/>
    <property type="match status" value="1"/>
</dbReference>
<evidence type="ECO:0000256" key="5">
    <source>
        <dbReference type="ARBA" id="ARBA00022840"/>
    </source>
</evidence>
<dbReference type="FunFam" id="3.40.50.300:FF:000975">
    <property type="entry name" value="DNA helicase"/>
    <property type="match status" value="1"/>
</dbReference>
<dbReference type="GO" id="GO:0000725">
    <property type="term" value="P:recombinational repair"/>
    <property type="evidence" value="ECO:0007669"/>
    <property type="project" value="TreeGrafter"/>
</dbReference>
<evidence type="ECO:0000256" key="3">
    <source>
        <dbReference type="ARBA" id="ARBA00022801"/>
    </source>
</evidence>
<dbReference type="NCBIfam" id="NF008276">
    <property type="entry name" value="PRK11054.1"/>
    <property type="match status" value="1"/>
</dbReference>
<evidence type="ECO:0000256" key="9">
    <source>
        <dbReference type="ARBA" id="ARBA00048988"/>
    </source>
</evidence>
<keyword evidence="2 10" id="KW-0547">Nucleotide-binding</keyword>